<protein>
    <recommendedName>
        <fullName evidence="2 6">Malonyl CoA-acyl carrier protein transacylase</fullName>
        <ecNumber evidence="1 6">2.3.1.39</ecNumber>
    </recommendedName>
</protein>
<feature type="domain" description="Malonyl-CoA:ACP transacylase (MAT)" evidence="7">
    <location>
        <begin position="8"/>
        <end position="314"/>
    </location>
</feature>
<proteinExistence type="inferred from homology"/>
<dbReference type="InterPro" id="IPR014043">
    <property type="entry name" value="Acyl_transferase_dom"/>
</dbReference>
<name>A0ABU1H141_9GAMM</name>
<dbReference type="NCBIfam" id="TIGR00128">
    <property type="entry name" value="fabD"/>
    <property type="match status" value="1"/>
</dbReference>
<dbReference type="InterPro" id="IPR050858">
    <property type="entry name" value="Mal-CoA-ACP_Trans/PKS_FabD"/>
</dbReference>
<keyword evidence="9" id="KW-1185">Reference proteome</keyword>
<dbReference type="EC" id="2.3.1.39" evidence="1 6"/>
<reference evidence="8 9" key="1">
    <citation type="submission" date="2023-04" db="EMBL/GenBank/DDBJ databases">
        <title>A long-awaited taxogenomic arrangement of the family Halomonadaceae.</title>
        <authorList>
            <person name="De La Haba R."/>
            <person name="Chuvochina M."/>
            <person name="Wittouck S."/>
            <person name="Arahal D.R."/>
            <person name="Sanchez-Porro C."/>
            <person name="Hugenholtz P."/>
            <person name="Ventosa A."/>
        </authorList>
    </citation>
    <scope>NUCLEOTIDE SEQUENCE [LARGE SCALE GENOMIC DNA]</scope>
    <source>
        <strain evidence="8 9">DSM 21020</strain>
    </source>
</reference>
<comment type="catalytic activity">
    <reaction evidence="5 6">
        <text>holo-[ACP] + malonyl-CoA = malonyl-[ACP] + CoA</text>
        <dbReference type="Rhea" id="RHEA:41792"/>
        <dbReference type="Rhea" id="RHEA-COMP:9623"/>
        <dbReference type="Rhea" id="RHEA-COMP:9685"/>
        <dbReference type="ChEBI" id="CHEBI:57287"/>
        <dbReference type="ChEBI" id="CHEBI:57384"/>
        <dbReference type="ChEBI" id="CHEBI:64479"/>
        <dbReference type="ChEBI" id="CHEBI:78449"/>
        <dbReference type="EC" id="2.3.1.39"/>
    </reaction>
</comment>
<organism evidence="8 9">
    <name type="scientific">Vreelandella vilamensis</name>
    <dbReference type="NCBI Taxonomy" id="531309"/>
    <lineage>
        <taxon>Bacteria</taxon>
        <taxon>Pseudomonadati</taxon>
        <taxon>Pseudomonadota</taxon>
        <taxon>Gammaproteobacteria</taxon>
        <taxon>Oceanospirillales</taxon>
        <taxon>Halomonadaceae</taxon>
        <taxon>Vreelandella</taxon>
    </lineage>
</organism>
<evidence type="ECO:0000256" key="4">
    <source>
        <dbReference type="ARBA" id="ARBA00023315"/>
    </source>
</evidence>
<evidence type="ECO:0000256" key="3">
    <source>
        <dbReference type="ARBA" id="ARBA00022679"/>
    </source>
</evidence>
<dbReference type="InterPro" id="IPR024925">
    <property type="entry name" value="Malonyl_CoA-ACP_transAc"/>
</dbReference>
<evidence type="ECO:0000256" key="5">
    <source>
        <dbReference type="ARBA" id="ARBA00048462"/>
    </source>
</evidence>
<dbReference type="InterPro" id="IPR004410">
    <property type="entry name" value="Malonyl_CoA-ACP_transAc_FabD"/>
</dbReference>
<dbReference type="RefSeq" id="WP_309654950.1">
    <property type="nucleotide sequence ID" value="NZ_JARWAN010000004.1"/>
</dbReference>
<evidence type="ECO:0000313" key="8">
    <source>
        <dbReference type="EMBL" id="MDR5898031.1"/>
    </source>
</evidence>
<dbReference type="SUPFAM" id="SSF52151">
    <property type="entry name" value="FabD/lysophospholipase-like"/>
    <property type="match status" value="1"/>
</dbReference>
<dbReference type="Pfam" id="PF00698">
    <property type="entry name" value="Acyl_transf_1"/>
    <property type="match status" value="1"/>
</dbReference>
<sequence length="319" mass="33501">MSQPLALIFPGQGSQQLGMLRELAERYSVVGTTFEEASDALGYDLWKVVQEGPEESLNATACTQPALLASSIAVWRVWQELEGPRPGVMAGHSLGEYSAMVCAGVLGFAEGIKLVRLRGEAMQEAVPAGQGAMAAILGLDNAAVEAACEKAAQGDVVSAVNYNAPGQVVIAGSKPAVERAIAACQEAGAKRAMPLPVSVPSHCALMKPAAEQLSAVIGKIDLRAPRYSVIQNVDAQAHADIDTLRTRLVEQLYQPVRWTDCVEAMSAQGAKAFIECGPGKVLTGLNKRIVRGSKGLAVNDPDSLDAALELARETVANND</sequence>
<dbReference type="Gene3D" id="3.40.366.10">
    <property type="entry name" value="Malonyl-Coenzyme A Acyl Carrier Protein, domain 2"/>
    <property type="match status" value="1"/>
</dbReference>
<keyword evidence="4 6" id="KW-0012">Acyltransferase</keyword>
<comment type="caution">
    <text evidence="8">The sequence shown here is derived from an EMBL/GenBank/DDBJ whole genome shotgun (WGS) entry which is preliminary data.</text>
</comment>
<dbReference type="PANTHER" id="PTHR42681">
    <property type="entry name" value="MALONYL-COA-ACYL CARRIER PROTEIN TRANSACYLASE, MITOCHONDRIAL"/>
    <property type="match status" value="1"/>
</dbReference>
<evidence type="ECO:0000313" key="9">
    <source>
        <dbReference type="Proteomes" id="UP001254564"/>
    </source>
</evidence>
<dbReference type="PANTHER" id="PTHR42681:SF1">
    <property type="entry name" value="MALONYL-COA-ACYL CARRIER PROTEIN TRANSACYLASE, MITOCHONDRIAL"/>
    <property type="match status" value="1"/>
</dbReference>
<evidence type="ECO:0000256" key="2">
    <source>
        <dbReference type="ARBA" id="ARBA00018953"/>
    </source>
</evidence>
<dbReference type="SMART" id="SM00827">
    <property type="entry name" value="PKS_AT"/>
    <property type="match status" value="1"/>
</dbReference>
<accession>A0ABU1H141</accession>
<dbReference type="PIRSF" id="PIRSF000446">
    <property type="entry name" value="Mct"/>
    <property type="match status" value="1"/>
</dbReference>
<dbReference type="GO" id="GO:0004314">
    <property type="term" value="F:[acyl-carrier-protein] S-malonyltransferase activity"/>
    <property type="evidence" value="ECO:0007669"/>
    <property type="project" value="UniProtKB-EC"/>
</dbReference>
<keyword evidence="3 6" id="KW-0808">Transferase</keyword>
<comment type="similarity">
    <text evidence="6">Belongs to the fabD family.</text>
</comment>
<dbReference type="Gene3D" id="3.30.70.250">
    <property type="entry name" value="Malonyl-CoA ACP transacylase, ACP-binding"/>
    <property type="match status" value="1"/>
</dbReference>
<dbReference type="InterPro" id="IPR016036">
    <property type="entry name" value="Malonyl_transacylase_ACP-bd"/>
</dbReference>
<dbReference type="EMBL" id="JARWAN010000004">
    <property type="protein sequence ID" value="MDR5898031.1"/>
    <property type="molecule type" value="Genomic_DNA"/>
</dbReference>
<evidence type="ECO:0000256" key="6">
    <source>
        <dbReference type="PIRNR" id="PIRNR000446"/>
    </source>
</evidence>
<evidence type="ECO:0000256" key="1">
    <source>
        <dbReference type="ARBA" id="ARBA00013258"/>
    </source>
</evidence>
<dbReference type="InterPro" id="IPR016035">
    <property type="entry name" value="Acyl_Trfase/lysoPLipase"/>
</dbReference>
<evidence type="ECO:0000259" key="7">
    <source>
        <dbReference type="SMART" id="SM00827"/>
    </source>
</evidence>
<gene>
    <name evidence="8" type="primary">fabD</name>
    <name evidence="8" type="ORF">QC823_03375</name>
</gene>
<dbReference type="InterPro" id="IPR001227">
    <property type="entry name" value="Ac_transferase_dom_sf"/>
</dbReference>
<dbReference type="SUPFAM" id="SSF55048">
    <property type="entry name" value="Probable ACP-binding domain of malonyl-CoA ACP transacylase"/>
    <property type="match status" value="1"/>
</dbReference>
<dbReference type="Proteomes" id="UP001254564">
    <property type="component" value="Unassembled WGS sequence"/>
</dbReference>